<sequence length="307" mass="33841">SELSIEPIVGRFDHSEGPHWDHRTQQLYFVDIEAQQICRFNLVTKSLSCITIENGPVGFAMPVEEEPQKFVAGSATDFLLITWNGDSNFTQSLPETLAIVDKDRKGTRWNDGKADSSGRFWGGTIGPEVNDVVTPGQASFYRIDSDLKPKKEIPNVTNSNGLAWNVEDNTLYYIDTPTLQVAAFDFEPIQGTISNKRIVFDLQKNNITGLPDGMTIDRDGNLWVALFGGGGVIHVDPKTNKVLRFLKLPVTQVTSCTFGGPLLETLFVTTSSRNLNAQKLVEEPYAGYVFAVHGLGVRGLAANSFKL</sequence>
<dbReference type="PANTHER" id="PTHR10907">
    <property type="entry name" value="REGUCALCIN"/>
    <property type="match status" value="1"/>
</dbReference>
<evidence type="ECO:0000259" key="16">
    <source>
        <dbReference type="Pfam" id="PF08450"/>
    </source>
</evidence>
<dbReference type="GO" id="GO:0030234">
    <property type="term" value="F:enzyme regulator activity"/>
    <property type="evidence" value="ECO:0007669"/>
    <property type="project" value="InterPro"/>
</dbReference>
<dbReference type="InterPro" id="IPR011042">
    <property type="entry name" value="6-blade_b-propeller_TolB-like"/>
</dbReference>
<keyword evidence="11" id="KW-0378">Hydrolase</keyword>
<evidence type="ECO:0000256" key="3">
    <source>
        <dbReference type="ARBA" id="ARBA00001936"/>
    </source>
</evidence>
<evidence type="ECO:0000256" key="11">
    <source>
        <dbReference type="ARBA" id="ARBA00022801"/>
    </source>
</evidence>
<dbReference type="Gene3D" id="2.120.10.30">
    <property type="entry name" value="TolB, C-terminal domain"/>
    <property type="match status" value="1"/>
</dbReference>
<keyword evidence="15" id="KW-0862">Zinc</keyword>
<evidence type="ECO:0000256" key="15">
    <source>
        <dbReference type="PIRSR" id="PIRSR605511-2"/>
    </source>
</evidence>
<evidence type="ECO:0000256" key="4">
    <source>
        <dbReference type="ARBA" id="ARBA00001946"/>
    </source>
</evidence>
<dbReference type="Pfam" id="PF08450">
    <property type="entry name" value="SGL"/>
    <property type="match status" value="1"/>
</dbReference>
<evidence type="ECO:0000256" key="7">
    <source>
        <dbReference type="ARBA" id="ARBA00013227"/>
    </source>
</evidence>
<feature type="binding site" evidence="15">
    <location>
        <position position="16"/>
    </location>
    <ligand>
        <name>a divalent metal cation</name>
        <dbReference type="ChEBI" id="CHEBI:60240"/>
    </ligand>
</feature>
<keyword evidence="9" id="KW-0963">Cytoplasm</keyword>
<gene>
    <name evidence="17" type="ORF">WN55_03024</name>
</gene>
<dbReference type="InterPro" id="IPR005511">
    <property type="entry name" value="SMP-30"/>
</dbReference>
<dbReference type="AlphaFoldDB" id="A0A154PHW9"/>
<feature type="binding site" evidence="15">
    <location>
        <position position="212"/>
    </location>
    <ligand>
        <name>a divalent metal cation</name>
        <dbReference type="ChEBI" id="CHEBI:60240"/>
    </ligand>
</feature>
<dbReference type="EC" id="3.1.1.17" evidence="7"/>
<dbReference type="FunFam" id="2.120.10.30:FF:000027">
    <property type="entry name" value="Regucalcin homologue"/>
    <property type="match status" value="1"/>
</dbReference>
<dbReference type="PANTHER" id="PTHR10907:SF47">
    <property type="entry name" value="REGUCALCIN"/>
    <property type="match status" value="1"/>
</dbReference>
<evidence type="ECO:0000256" key="1">
    <source>
        <dbReference type="ARBA" id="ARBA00001589"/>
    </source>
</evidence>
<evidence type="ECO:0000256" key="13">
    <source>
        <dbReference type="ARBA" id="ARBA00032464"/>
    </source>
</evidence>
<dbReference type="Proteomes" id="UP000076502">
    <property type="component" value="Unassembled WGS sequence"/>
</dbReference>
<feature type="non-terminal residue" evidence="17">
    <location>
        <position position="307"/>
    </location>
</feature>
<evidence type="ECO:0000256" key="2">
    <source>
        <dbReference type="ARBA" id="ARBA00001913"/>
    </source>
</evidence>
<keyword evidence="12" id="KW-0106">Calcium</keyword>
<dbReference type="OrthoDB" id="423498at2759"/>
<dbReference type="GO" id="GO:0004341">
    <property type="term" value="F:gluconolactonase activity"/>
    <property type="evidence" value="ECO:0007669"/>
    <property type="project" value="UniProtKB-EC"/>
</dbReference>
<protein>
    <recommendedName>
        <fullName evidence="8">Regucalcin</fullName>
        <ecNumber evidence="7">3.1.1.17</ecNumber>
    </recommendedName>
    <alternativeName>
        <fullName evidence="13">Gluconolactonase</fullName>
    </alternativeName>
</protein>
<name>A0A154PHW9_DUFNO</name>
<dbReference type="PRINTS" id="PR01790">
    <property type="entry name" value="SMP30FAMILY"/>
</dbReference>
<evidence type="ECO:0000256" key="14">
    <source>
        <dbReference type="PIRSR" id="PIRSR605511-1"/>
    </source>
</evidence>
<organism evidence="17 18">
    <name type="scientific">Dufourea novaeangliae</name>
    <name type="common">Sweat bee</name>
    <dbReference type="NCBI Taxonomy" id="178035"/>
    <lineage>
        <taxon>Eukaryota</taxon>
        <taxon>Metazoa</taxon>
        <taxon>Ecdysozoa</taxon>
        <taxon>Arthropoda</taxon>
        <taxon>Hexapoda</taxon>
        <taxon>Insecta</taxon>
        <taxon>Pterygota</taxon>
        <taxon>Neoptera</taxon>
        <taxon>Endopterygota</taxon>
        <taxon>Hymenoptera</taxon>
        <taxon>Apocrita</taxon>
        <taxon>Aculeata</taxon>
        <taxon>Apoidea</taxon>
        <taxon>Anthophila</taxon>
        <taxon>Halictidae</taxon>
        <taxon>Rophitinae</taxon>
        <taxon>Dufourea</taxon>
    </lineage>
</organism>
<feature type="active site" description="Proton donor/acceptor" evidence="14">
    <location>
        <position position="212"/>
    </location>
</feature>
<comment type="cofactor">
    <cofactor evidence="2">
        <name>Ca(2+)</name>
        <dbReference type="ChEBI" id="CHEBI:29108"/>
    </cofactor>
</comment>
<dbReference type="GO" id="GO:0019853">
    <property type="term" value="P:L-ascorbic acid biosynthetic process"/>
    <property type="evidence" value="ECO:0007669"/>
    <property type="project" value="TreeGrafter"/>
</dbReference>
<keyword evidence="10 15" id="KW-0479">Metal-binding</keyword>
<dbReference type="STRING" id="178035.A0A154PHW9"/>
<feature type="domain" description="SMP-30/Gluconolactonase/LRE-like region" evidence="16">
    <location>
        <begin position="15"/>
        <end position="271"/>
    </location>
</feature>
<accession>A0A154PHW9</accession>
<comment type="subcellular location">
    <subcellularLocation>
        <location evidence="5">Cytoplasm</location>
    </subcellularLocation>
</comment>
<proteinExistence type="inferred from homology"/>
<comment type="cofactor">
    <cofactor evidence="4">
        <name>Mg(2+)</name>
        <dbReference type="ChEBI" id="CHEBI:18420"/>
    </cofactor>
</comment>
<feature type="binding site" evidence="15">
    <location>
        <position position="128"/>
    </location>
    <ligand>
        <name>substrate</name>
    </ligand>
</feature>
<feature type="binding site" evidence="15">
    <location>
        <position position="160"/>
    </location>
    <ligand>
        <name>a divalent metal cation</name>
        <dbReference type="ChEBI" id="CHEBI:60240"/>
    </ligand>
</feature>
<comment type="catalytic activity">
    <reaction evidence="1">
        <text>D-glucono-1,5-lactone + H2O = D-gluconate + H(+)</text>
        <dbReference type="Rhea" id="RHEA:10440"/>
        <dbReference type="ChEBI" id="CHEBI:15377"/>
        <dbReference type="ChEBI" id="CHEBI:15378"/>
        <dbReference type="ChEBI" id="CHEBI:16217"/>
        <dbReference type="ChEBI" id="CHEBI:18391"/>
        <dbReference type="EC" id="3.1.1.17"/>
    </reaction>
</comment>
<evidence type="ECO:0000313" key="17">
    <source>
        <dbReference type="EMBL" id="KZC11423.1"/>
    </source>
</evidence>
<evidence type="ECO:0000256" key="9">
    <source>
        <dbReference type="ARBA" id="ARBA00022490"/>
    </source>
</evidence>
<dbReference type="EMBL" id="KQ434912">
    <property type="protein sequence ID" value="KZC11423.1"/>
    <property type="molecule type" value="Genomic_DNA"/>
</dbReference>
<evidence type="ECO:0000256" key="8">
    <source>
        <dbReference type="ARBA" id="ARBA00016808"/>
    </source>
</evidence>
<dbReference type="PRINTS" id="PR01791">
    <property type="entry name" value="REGUCALCIN"/>
</dbReference>
<dbReference type="SUPFAM" id="SSF63829">
    <property type="entry name" value="Calcium-dependent phosphotriesterase"/>
    <property type="match status" value="1"/>
</dbReference>
<feature type="non-terminal residue" evidence="17">
    <location>
        <position position="1"/>
    </location>
</feature>
<feature type="binding site" evidence="15">
    <location>
        <position position="110"/>
    </location>
    <ligand>
        <name>substrate</name>
    </ligand>
</feature>
<dbReference type="GO" id="GO:0005509">
    <property type="term" value="F:calcium ion binding"/>
    <property type="evidence" value="ECO:0007669"/>
    <property type="project" value="InterPro"/>
</dbReference>
<dbReference type="GO" id="GO:0005737">
    <property type="term" value="C:cytoplasm"/>
    <property type="evidence" value="ECO:0007669"/>
    <property type="project" value="UniProtKB-SubCell"/>
</dbReference>
<feature type="binding site" evidence="15">
    <location>
        <position position="108"/>
    </location>
    <ligand>
        <name>substrate</name>
    </ligand>
</feature>
<evidence type="ECO:0000256" key="6">
    <source>
        <dbReference type="ARBA" id="ARBA00008853"/>
    </source>
</evidence>
<comment type="cofactor">
    <cofactor evidence="3">
        <name>Mn(2+)</name>
        <dbReference type="ChEBI" id="CHEBI:29035"/>
    </cofactor>
</comment>
<evidence type="ECO:0000256" key="5">
    <source>
        <dbReference type="ARBA" id="ARBA00004496"/>
    </source>
</evidence>
<comment type="cofactor">
    <cofactor evidence="15">
        <name>Zn(2+)</name>
        <dbReference type="ChEBI" id="CHEBI:29105"/>
    </cofactor>
    <text evidence="15">Binds 1 divalent metal cation per subunit.</text>
</comment>
<reference evidence="17 18" key="1">
    <citation type="submission" date="2015-07" db="EMBL/GenBank/DDBJ databases">
        <title>The genome of Dufourea novaeangliae.</title>
        <authorList>
            <person name="Pan H."/>
            <person name="Kapheim K."/>
        </authorList>
    </citation>
    <scope>NUCLEOTIDE SEQUENCE [LARGE SCALE GENOMIC DNA]</scope>
    <source>
        <strain evidence="17">0120121106</strain>
        <tissue evidence="17">Whole body</tissue>
    </source>
</reference>
<evidence type="ECO:0000313" key="18">
    <source>
        <dbReference type="Proteomes" id="UP000076502"/>
    </source>
</evidence>
<evidence type="ECO:0000256" key="12">
    <source>
        <dbReference type="ARBA" id="ARBA00022837"/>
    </source>
</evidence>
<keyword evidence="18" id="KW-1185">Reference proteome</keyword>
<comment type="similarity">
    <text evidence="6">Belongs to the SMP-30/CGR1 family.</text>
</comment>
<evidence type="ECO:0000256" key="10">
    <source>
        <dbReference type="ARBA" id="ARBA00022723"/>
    </source>
</evidence>
<dbReference type="InterPro" id="IPR008367">
    <property type="entry name" value="Regucalcin"/>
</dbReference>
<dbReference type="InterPro" id="IPR013658">
    <property type="entry name" value="SGL"/>
</dbReference>